<dbReference type="EC" id="2.7.7.6" evidence="7"/>
<dbReference type="GO" id="GO:0006352">
    <property type="term" value="P:DNA-templated transcription initiation"/>
    <property type="evidence" value="ECO:0007669"/>
    <property type="project" value="InterPro"/>
</dbReference>
<keyword evidence="7" id="KW-0808">Transferase</keyword>
<dbReference type="InterPro" id="IPR036388">
    <property type="entry name" value="WH-like_DNA-bd_sf"/>
</dbReference>
<dbReference type="eggNOG" id="COG1595">
    <property type="taxonomic scope" value="Bacteria"/>
</dbReference>
<dbReference type="Gene3D" id="1.10.10.10">
    <property type="entry name" value="Winged helix-like DNA-binding domain superfamily/Winged helix DNA-binding domain"/>
    <property type="match status" value="1"/>
</dbReference>
<evidence type="ECO:0000313" key="8">
    <source>
        <dbReference type="Proteomes" id="UP000005555"/>
    </source>
</evidence>
<reference evidence="7 8" key="1">
    <citation type="submission" date="2006-03" db="EMBL/GenBank/DDBJ databases">
        <authorList>
            <person name="Giovannoni S.J."/>
            <person name="Cho J.-C."/>
            <person name="Ferriera S."/>
            <person name="Johnson J."/>
            <person name="Kravitz S."/>
            <person name="Halpern A."/>
            <person name="Remington K."/>
            <person name="Beeson K."/>
            <person name="Tran B."/>
            <person name="Rogers Y.-H."/>
            <person name="Friedman R."/>
            <person name="Venter J.C."/>
        </authorList>
    </citation>
    <scope>NUCLEOTIDE SEQUENCE [LARGE SCALE GENOMIC DNA]</scope>
    <source>
        <strain evidence="7 8">HTCC2207</strain>
    </source>
</reference>
<dbReference type="Proteomes" id="UP000005555">
    <property type="component" value="Unassembled WGS sequence"/>
</dbReference>
<evidence type="ECO:0000256" key="1">
    <source>
        <dbReference type="ARBA" id="ARBA00010641"/>
    </source>
</evidence>
<keyword evidence="8" id="KW-1185">Reference proteome</keyword>
<name>Q1YQR8_9GAMM</name>
<keyword evidence="3" id="KW-0731">Sigma factor</keyword>
<dbReference type="GO" id="GO:0003677">
    <property type="term" value="F:DNA binding"/>
    <property type="evidence" value="ECO:0007669"/>
    <property type="project" value="InterPro"/>
</dbReference>
<evidence type="ECO:0000259" key="6">
    <source>
        <dbReference type="Pfam" id="PF08281"/>
    </source>
</evidence>
<dbReference type="NCBIfam" id="TIGR02937">
    <property type="entry name" value="sigma70-ECF"/>
    <property type="match status" value="1"/>
</dbReference>
<dbReference type="InterPro" id="IPR014284">
    <property type="entry name" value="RNA_pol_sigma-70_dom"/>
</dbReference>
<dbReference type="OrthoDB" id="9784272at2"/>
<dbReference type="EMBL" id="AAPI01000006">
    <property type="protein sequence ID" value="EAS46493.1"/>
    <property type="molecule type" value="Genomic_DNA"/>
</dbReference>
<feature type="domain" description="RNA polymerase sigma-70 region 2" evidence="5">
    <location>
        <begin position="53"/>
        <end position="123"/>
    </location>
</feature>
<protein>
    <submittedName>
        <fullName evidence="7">RNA polymerase sigma-70 factor</fullName>
        <ecNumber evidence="7">2.7.7.6</ecNumber>
    </submittedName>
</protein>
<dbReference type="STRING" id="314287.GB2207_06563"/>
<dbReference type="InterPro" id="IPR013325">
    <property type="entry name" value="RNA_pol_sigma_r2"/>
</dbReference>
<dbReference type="CDD" id="cd06171">
    <property type="entry name" value="Sigma70_r4"/>
    <property type="match status" value="1"/>
</dbReference>
<dbReference type="HOGENOM" id="CLU_047691_9_3_6"/>
<dbReference type="GO" id="GO:0003899">
    <property type="term" value="F:DNA-directed RNA polymerase activity"/>
    <property type="evidence" value="ECO:0007669"/>
    <property type="project" value="UniProtKB-EC"/>
</dbReference>
<organism evidence="7 8">
    <name type="scientific">gamma proteobacterium HTCC2207</name>
    <dbReference type="NCBI Taxonomy" id="314287"/>
    <lineage>
        <taxon>Bacteria</taxon>
        <taxon>Pseudomonadati</taxon>
        <taxon>Pseudomonadota</taxon>
        <taxon>Gammaproteobacteria</taxon>
        <taxon>Cellvibrionales</taxon>
        <taxon>Porticoccaceae</taxon>
        <taxon>SAR92 clade</taxon>
    </lineage>
</organism>
<evidence type="ECO:0000256" key="3">
    <source>
        <dbReference type="ARBA" id="ARBA00023082"/>
    </source>
</evidence>
<comment type="similarity">
    <text evidence="1">Belongs to the sigma-70 factor family. ECF subfamily.</text>
</comment>
<dbReference type="Pfam" id="PF08281">
    <property type="entry name" value="Sigma70_r4_2"/>
    <property type="match status" value="1"/>
</dbReference>
<dbReference type="InterPro" id="IPR007627">
    <property type="entry name" value="RNA_pol_sigma70_r2"/>
</dbReference>
<dbReference type="Pfam" id="PF04542">
    <property type="entry name" value="Sigma70_r2"/>
    <property type="match status" value="1"/>
</dbReference>
<dbReference type="Gene3D" id="1.10.1740.10">
    <property type="match status" value="1"/>
</dbReference>
<keyword evidence="2" id="KW-0805">Transcription regulation</keyword>
<evidence type="ECO:0000256" key="4">
    <source>
        <dbReference type="ARBA" id="ARBA00023163"/>
    </source>
</evidence>
<gene>
    <name evidence="7" type="ORF">GB2207_06563</name>
</gene>
<comment type="caution">
    <text evidence="7">The sequence shown here is derived from an EMBL/GenBank/DDBJ whole genome shotgun (WGS) entry which is preliminary data.</text>
</comment>
<dbReference type="InterPro" id="IPR039425">
    <property type="entry name" value="RNA_pol_sigma-70-like"/>
</dbReference>
<dbReference type="SUPFAM" id="SSF88946">
    <property type="entry name" value="Sigma2 domain of RNA polymerase sigma factors"/>
    <property type="match status" value="1"/>
</dbReference>
<sequence>MSLVTSLPTNQAIPRTNGDRVAVFKSAEKRSDQWSQLLISVGENRDRQAFAQLFRHFGPLLKGFAHASRNEGWFPGLGDDLVQEVMIKVWNKAAGYNAEKASATTWIYTVARNCRIDMLRRKSNTQHLPLENEDFWHEPDEETPISLLQQKRSEDKVQSSLAQLPKEQDEILRKVYLEGKSHAEASAELGLPLGTVKSRVRLALQKMQVIVSTESQE</sequence>
<keyword evidence="7" id="KW-0548">Nucleotidyltransferase</keyword>
<dbReference type="PANTHER" id="PTHR43133:SF62">
    <property type="entry name" value="RNA POLYMERASE SIGMA FACTOR SIGZ"/>
    <property type="match status" value="1"/>
</dbReference>
<evidence type="ECO:0000256" key="2">
    <source>
        <dbReference type="ARBA" id="ARBA00023015"/>
    </source>
</evidence>
<dbReference type="InterPro" id="IPR013324">
    <property type="entry name" value="RNA_pol_sigma_r3/r4-like"/>
</dbReference>
<proteinExistence type="inferred from homology"/>
<keyword evidence="4" id="KW-0804">Transcription</keyword>
<dbReference type="SUPFAM" id="SSF88659">
    <property type="entry name" value="Sigma3 and sigma4 domains of RNA polymerase sigma factors"/>
    <property type="match status" value="1"/>
</dbReference>
<dbReference type="InterPro" id="IPR013249">
    <property type="entry name" value="RNA_pol_sigma70_r4_t2"/>
</dbReference>
<dbReference type="PANTHER" id="PTHR43133">
    <property type="entry name" value="RNA POLYMERASE ECF-TYPE SIGMA FACTO"/>
    <property type="match status" value="1"/>
</dbReference>
<accession>Q1YQR8</accession>
<dbReference type="GO" id="GO:0016987">
    <property type="term" value="F:sigma factor activity"/>
    <property type="evidence" value="ECO:0007669"/>
    <property type="project" value="UniProtKB-KW"/>
</dbReference>
<feature type="domain" description="RNA polymerase sigma factor 70 region 4 type 2" evidence="6">
    <location>
        <begin position="156"/>
        <end position="207"/>
    </location>
</feature>
<evidence type="ECO:0000313" key="7">
    <source>
        <dbReference type="EMBL" id="EAS46493.1"/>
    </source>
</evidence>
<dbReference type="AlphaFoldDB" id="Q1YQR8"/>
<evidence type="ECO:0000259" key="5">
    <source>
        <dbReference type="Pfam" id="PF04542"/>
    </source>
</evidence>